<evidence type="ECO:0000256" key="6">
    <source>
        <dbReference type="ARBA" id="ARBA00022679"/>
    </source>
</evidence>
<keyword evidence="9" id="KW-0547">Nucleotide-binding</keyword>
<accession>A0A9P5SU69</accession>
<evidence type="ECO:0000313" key="17">
    <source>
        <dbReference type="Proteomes" id="UP000696485"/>
    </source>
</evidence>
<evidence type="ECO:0000256" key="8">
    <source>
        <dbReference type="ARBA" id="ARBA00022695"/>
    </source>
</evidence>
<reference evidence="16" key="1">
    <citation type="journal article" date="2020" name="Fungal Divers.">
        <title>Resolving the Mortierellaceae phylogeny through synthesis of multi-gene phylogenetics and phylogenomics.</title>
        <authorList>
            <person name="Vandepol N."/>
            <person name="Liber J."/>
            <person name="Desiro A."/>
            <person name="Na H."/>
            <person name="Kennedy M."/>
            <person name="Barry K."/>
            <person name="Grigoriev I.V."/>
            <person name="Miller A.N."/>
            <person name="O'Donnell K."/>
            <person name="Stajich J.E."/>
            <person name="Bonito G."/>
        </authorList>
    </citation>
    <scope>NUCLEOTIDE SEQUENCE</scope>
    <source>
        <strain evidence="16">NVP1</strain>
    </source>
</reference>
<keyword evidence="17" id="KW-1185">Reference proteome</keyword>
<comment type="catalytic activity">
    <reaction evidence="12">
        <text>L-threonine + hydrogencarbonate + ATP = L-threonylcarbamoyladenylate + diphosphate + H2O</text>
        <dbReference type="Rhea" id="RHEA:36407"/>
        <dbReference type="ChEBI" id="CHEBI:15377"/>
        <dbReference type="ChEBI" id="CHEBI:17544"/>
        <dbReference type="ChEBI" id="CHEBI:30616"/>
        <dbReference type="ChEBI" id="CHEBI:33019"/>
        <dbReference type="ChEBI" id="CHEBI:57926"/>
        <dbReference type="ChEBI" id="CHEBI:73682"/>
        <dbReference type="EC" id="2.7.7.87"/>
    </reaction>
</comment>
<comment type="function">
    <text evidence="13">Required for the formation of a threonylcarbamoyl group on adenosine at position 37 (t(6)A37) in tRNAs that read codons beginning with adenine. Likely catalyzes the conversion of L-threonine, HCO(3)(-)/CO(2) and ATP to give threonylcarbamoyl-AMP (TC-AMP) as the acyladenylate intermediate, with the release of diphosphate. Required for normal translation, by ensuring translation fidelity at the level of codon recognition, appropriate translation initiation selection and maintenance of reading frame. Also involved in telomere replication. Binds to single-stranded telomeric (ssTG) DNA and positively regulates telomere length.</text>
</comment>
<dbReference type="GO" id="GO:0000049">
    <property type="term" value="F:tRNA binding"/>
    <property type="evidence" value="ECO:0007669"/>
    <property type="project" value="TreeGrafter"/>
</dbReference>
<evidence type="ECO:0000256" key="11">
    <source>
        <dbReference type="ARBA" id="ARBA00029774"/>
    </source>
</evidence>
<dbReference type="AlphaFoldDB" id="A0A9P5SU69"/>
<dbReference type="FunFam" id="3.90.870.10:FF:000008">
    <property type="entry name" value="Threonylcarbamoyl-AMP synthase"/>
    <property type="match status" value="1"/>
</dbReference>
<evidence type="ECO:0000259" key="15">
    <source>
        <dbReference type="PROSITE" id="PS51163"/>
    </source>
</evidence>
<dbReference type="NCBIfam" id="TIGR00057">
    <property type="entry name" value="L-threonylcarbamoyladenylate synthase"/>
    <property type="match status" value="1"/>
</dbReference>
<comment type="caution">
    <text evidence="16">The sequence shown here is derived from an EMBL/GenBank/DDBJ whole genome shotgun (WGS) entry which is preliminary data.</text>
</comment>
<dbReference type="GO" id="GO:0003725">
    <property type="term" value="F:double-stranded RNA binding"/>
    <property type="evidence" value="ECO:0007669"/>
    <property type="project" value="InterPro"/>
</dbReference>
<dbReference type="InterPro" id="IPR038385">
    <property type="entry name" value="Sua5/YwlC_C"/>
</dbReference>
<dbReference type="GO" id="GO:0006450">
    <property type="term" value="P:regulation of translational fidelity"/>
    <property type="evidence" value="ECO:0007669"/>
    <property type="project" value="TreeGrafter"/>
</dbReference>
<feature type="region of interest" description="Disordered" evidence="14">
    <location>
        <begin position="1"/>
        <end position="31"/>
    </location>
</feature>
<dbReference type="Gene3D" id="3.40.50.11030">
    <property type="entry name" value="Threonylcarbamoyl-AMP synthase, C-terminal domain"/>
    <property type="match status" value="1"/>
</dbReference>
<comment type="subcellular location">
    <subcellularLocation>
        <location evidence="1">Cytoplasm</location>
    </subcellularLocation>
</comment>
<dbReference type="SUPFAM" id="SSF55821">
    <property type="entry name" value="YrdC/RibB"/>
    <property type="match status" value="1"/>
</dbReference>
<evidence type="ECO:0000256" key="5">
    <source>
        <dbReference type="ARBA" id="ARBA00022490"/>
    </source>
</evidence>
<dbReference type="PANTHER" id="PTHR17490:SF16">
    <property type="entry name" value="THREONYLCARBAMOYL-AMP SYNTHASE"/>
    <property type="match status" value="1"/>
</dbReference>
<evidence type="ECO:0000256" key="12">
    <source>
        <dbReference type="ARBA" id="ARBA00048366"/>
    </source>
</evidence>
<evidence type="ECO:0000256" key="1">
    <source>
        <dbReference type="ARBA" id="ARBA00004496"/>
    </source>
</evidence>
<evidence type="ECO:0000256" key="13">
    <source>
        <dbReference type="ARBA" id="ARBA00056339"/>
    </source>
</evidence>
<keyword evidence="6" id="KW-0808">Transferase</keyword>
<dbReference type="InterPro" id="IPR050156">
    <property type="entry name" value="TC-AMP_synthase_SUA5"/>
</dbReference>
<evidence type="ECO:0000256" key="7">
    <source>
        <dbReference type="ARBA" id="ARBA00022694"/>
    </source>
</evidence>
<evidence type="ECO:0000256" key="10">
    <source>
        <dbReference type="ARBA" id="ARBA00022840"/>
    </source>
</evidence>
<evidence type="ECO:0000256" key="3">
    <source>
        <dbReference type="ARBA" id="ARBA00012584"/>
    </source>
</evidence>
<dbReference type="EC" id="2.7.7.87" evidence="3"/>
<gene>
    <name evidence="16" type="ORF">BG006_001065</name>
</gene>
<dbReference type="InterPro" id="IPR005145">
    <property type="entry name" value="Sua5_C"/>
</dbReference>
<keyword evidence="8" id="KW-0548">Nucleotidyltransferase</keyword>
<dbReference type="GO" id="GO:0002949">
    <property type="term" value="P:tRNA threonylcarbamoyladenosine modification"/>
    <property type="evidence" value="ECO:0007669"/>
    <property type="project" value="UniProtKB-ARBA"/>
</dbReference>
<evidence type="ECO:0000256" key="14">
    <source>
        <dbReference type="SAM" id="MobiDB-lite"/>
    </source>
</evidence>
<keyword evidence="10" id="KW-0067">ATP-binding</keyword>
<dbReference type="GO" id="GO:0005737">
    <property type="term" value="C:cytoplasm"/>
    <property type="evidence" value="ECO:0007669"/>
    <property type="project" value="UniProtKB-SubCell"/>
</dbReference>
<dbReference type="GO" id="GO:0005524">
    <property type="term" value="F:ATP binding"/>
    <property type="evidence" value="ECO:0007669"/>
    <property type="project" value="UniProtKB-KW"/>
</dbReference>
<evidence type="ECO:0000256" key="9">
    <source>
        <dbReference type="ARBA" id="ARBA00022741"/>
    </source>
</evidence>
<dbReference type="InterPro" id="IPR017945">
    <property type="entry name" value="DHBP_synth_RibB-like_a/b_dom"/>
</dbReference>
<name>A0A9P5SU69_9FUNG</name>
<dbReference type="PANTHER" id="PTHR17490">
    <property type="entry name" value="SUA5"/>
    <property type="match status" value="1"/>
</dbReference>
<comment type="similarity">
    <text evidence="2">Belongs to the SUA5 family.</text>
</comment>
<dbReference type="Gene3D" id="3.90.870.10">
    <property type="entry name" value="DHBP synthase"/>
    <property type="match status" value="1"/>
</dbReference>
<dbReference type="GO" id="GO:0061710">
    <property type="term" value="F:L-threonylcarbamoyladenylate synthase"/>
    <property type="evidence" value="ECO:0007669"/>
    <property type="project" value="UniProtKB-EC"/>
</dbReference>
<protein>
    <recommendedName>
        <fullName evidence="4">Threonylcarbamoyl-AMP synthase</fullName>
        <ecNumber evidence="3">2.7.7.87</ecNumber>
    </recommendedName>
    <alternativeName>
        <fullName evidence="11">L-threonylcarbamoyladenylate synthase</fullName>
    </alternativeName>
</protein>
<keyword evidence="7" id="KW-0819">tRNA processing</keyword>
<dbReference type="PROSITE" id="PS51163">
    <property type="entry name" value="YRDC"/>
    <property type="match status" value="1"/>
</dbReference>
<evidence type="ECO:0000256" key="4">
    <source>
        <dbReference type="ARBA" id="ARBA00015492"/>
    </source>
</evidence>
<dbReference type="Proteomes" id="UP000696485">
    <property type="component" value="Unassembled WGS sequence"/>
</dbReference>
<evidence type="ECO:0000313" key="16">
    <source>
        <dbReference type="EMBL" id="KAF9337964.1"/>
    </source>
</evidence>
<organism evidence="16 17">
    <name type="scientific">Podila minutissima</name>
    <dbReference type="NCBI Taxonomy" id="64525"/>
    <lineage>
        <taxon>Eukaryota</taxon>
        <taxon>Fungi</taxon>
        <taxon>Fungi incertae sedis</taxon>
        <taxon>Mucoromycota</taxon>
        <taxon>Mortierellomycotina</taxon>
        <taxon>Mortierellomycetes</taxon>
        <taxon>Mortierellales</taxon>
        <taxon>Mortierellaceae</taxon>
        <taxon>Podila</taxon>
    </lineage>
</organism>
<dbReference type="Pfam" id="PF03481">
    <property type="entry name" value="Sua5_C"/>
    <property type="match status" value="1"/>
</dbReference>
<dbReference type="Pfam" id="PF01300">
    <property type="entry name" value="Sua5_yciO_yrdC"/>
    <property type="match status" value="1"/>
</dbReference>
<sequence>MSVSAASHSGAAPYAPPTVGDAPLPPPTPSSQDFATILEKIDPSTISYASADLEDPLPTISQAHTRQVLDQAAQILRSGQVVGMPTETVYGLASNALDSAAAQRIFRAKNRPQDNPLIVHVSSLKMLRSMLKDNEIPEVYNDLIKTYWPGPLTLLFPRSSLIPNDITCGQATVAVRFPSHPITRALITACNLPLAAPSANSSGKPSPTLASHVMDDLAGKIPMVIDGGQCSFGIESTVVDGLRVPPAILRPGGVTYEQIRLVKGMESVQVYKKHFTDIAMEQAPTTPGMKYRHYSPEAEVVLVEYIRPSTSKQEQENGGATTAQYSVIKNEIKRMREEGKSRFGILRTSFNNSCASTASTSGPLNGISSNSIYCTSDPSVIEFPLGQGSKPEDVARELFRGLRYLDSQKVDCIFVEGISEEDEGLAVMNRIRKAASRTIA</sequence>
<dbReference type="EMBL" id="JAAAUY010000012">
    <property type="protein sequence ID" value="KAF9337964.1"/>
    <property type="molecule type" value="Genomic_DNA"/>
</dbReference>
<keyword evidence="5" id="KW-0963">Cytoplasm</keyword>
<evidence type="ECO:0000256" key="2">
    <source>
        <dbReference type="ARBA" id="ARBA00007663"/>
    </source>
</evidence>
<dbReference type="InterPro" id="IPR006070">
    <property type="entry name" value="Sua5-like_dom"/>
</dbReference>
<feature type="domain" description="YrdC-like" evidence="15">
    <location>
        <begin position="66"/>
        <end position="254"/>
    </location>
</feature>
<proteinExistence type="inferred from homology"/>